<dbReference type="Gene3D" id="1.20.90.10">
    <property type="entry name" value="Phospholipase A2 domain"/>
    <property type="match status" value="1"/>
</dbReference>
<dbReference type="GO" id="GO:0016042">
    <property type="term" value="P:lipid catabolic process"/>
    <property type="evidence" value="ECO:0007669"/>
    <property type="project" value="UniProtKB-KW"/>
</dbReference>
<evidence type="ECO:0000256" key="8">
    <source>
        <dbReference type="ARBA" id="ARBA00022723"/>
    </source>
</evidence>
<evidence type="ECO:0000256" key="3">
    <source>
        <dbReference type="ARBA" id="ARBA00004613"/>
    </source>
</evidence>
<name>A0A8X6HVR8_TRICU</name>
<accession>A0A8X6HVR8</accession>
<evidence type="ECO:0000256" key="6">
    <source>
        <dbReference type="ARBA" id="ARBA00021721"/>
    </source>
</evidence>
<dbReference type="Pfam" id="PF05826">
    <property type="entry name" value="Phospholip_A2_2"/>
    <property type="match status" value="1"/>
</dbReference>
<comment type="cofactor">
    <cofactor evidence="2">
        <name>Ca(2+)</name>
        <dbReference type="ChEBI" id="CHEBI:29108"/>
    </cofactor>
</comment>
<dbReference type="OrthoDB" id="6512443at2759"/>
<keyword evidence="14" id="KW-1015">Disulfide bond</keyword>
<evidence type="ECO:0000256" key="10">
    <source>
        <dbReference type="ARBA" id="ARBA00022837"/>
    </source>
</evidence>
<evidence type="ECO:0000256" key="1">
    <source>
        <dbReference type="ARBA" id="ARBA00001604"/>
    </source>
</evidence>
<protein>
    <recommendedName>
        <fullName evidence="6">Phospholipase A2</fullName>
        <ecNumber evidence="5">3.1.1.4</ecNumber>
    </recommendedName>
    <alternativeName>
        <fullName evidence="15">Phosphatidylcholine 2-acylhydrolase</fullName>
    </alternativeName>
</protein>
<evidence type="ECO:0000259" key="16">
    <source>
        <dbReference type="Pfam" id="PF05826"/>
    </source>
</evidence>
<dbReference type="EC" id="3.1.1.4" evidence="5"/>
<dbReference type="EMBL" id="BMAO01009424">
    <property type="protein sequence ID" value="GFR30779.1"/>
    <property type="molecule type" value="Genomic_DNA"/>
</dbReference>
<dbReference type="SUPFAM" id="SSF48619">
    <property type="entry name" value="Phospholipase A2, PLA2"/>
    <property type="match status" value="1"/>
</dbReference>
<gene>
    <name evidence="17" type="ORF">TNCT_696532</name>
</gene>
<dbReference type="GO" id="GO:0004623">
    <property type="term" value="F:phospholipase A2 activity"/>
    <property type="evidence" value="ECO:0007669"/>
    <property type="project" value="UniProtKB-EC"/>
</dbReference>
<evidence type="ECO:0000256" key="12">
    <source>
        <dbReference type="ARBA" id="ARBA00023098"/>
    </source>
</evidence>
<dbReference type="FunFam" id="1.20.90.10:FF:000002">
    <property type="entry name" value="Phospholipase A2 group III"/>
    <property type="match status" value="1"/>
</dbReference>
<sequence>MRELDQDVGSNGSNDTRIWMFYVEPESGRMISILRDVRKNTLIDCYASGDDSLLDAIRQTVPKPNITVVDKAKMDNLIGICTYVKQNGHLYEEDGEEVWQQFGVFSSFFIYPGTKWCGSGNVSAHYDDLGPEVEADMCCRDHDHCNESILGRESKYGLDNNSPFTKSHCDCDQSFYNCLKAADTRTSHRVGRLFFNFLQMECFREDYPVTGCKRYRGWFRRRCQEYEYDQTKEKIWQMFHSKHYEENSDEDNEIEENKGDVFEYMLRMVFNEEKYSKLNKKFK</sequence>
<evidence type="ECO:0000256" key="2">
    <source>
        <dbReference type="ARBA" id="ARBA00001913"/>
    </source>
</evidence>
<comment type="catalytic activity">
    <reaction evidence="1">
        <text>a 1,2-diacyl-sn-glycero-3-phosphocholine + H2O = a 1-acyl-sn-glycero-3-phosphocholine + a fatty acid + H(+)</text>
        <dbReference type="Rhea" id="RHEA:15801"/>
        <dbReference type="ChEBI" id="CHEBI:15377"/>
        <dbReference type="ChEBI" id="CHEBI:15378"/>
        <dbReference type="ChEBI" id="CHEBI:28868"/>
        <dbReference type="ChEBI" id="CHEBI:57643"/>
        <dbReference type="ChEBI" id="CHEBI:58168"/>
        <dbReference type="EC" id="3.1.1.4"/>
    </reaction>
</comment>
<comment type="subcellular location">
    <subcellularLocation>
        <location evidence="3">Secreted</location>
    </subcellularLocation>
</comment>
<keyword evidence="11" id="KW-0442">Lipid degradation</keyword>
<reference evidence="17" key="1">
    <citation type="submission" date="2020-07" db="EMBL/GenBank/DDBJ databases">
        <title>Multicomponent nature underlies the extraordinary mechanical properties of spider dragline silk.</title>
        <authorList>
            <person name="Kono N."/>
            <person name="Nakamura H."/>
            <person name="Mori M."/>
            <person name="Yoshida Y."/>
            <person name="Ohtoshi R."/>
            <person name="Malay A.D."/>
            <person name="Moran D.A.P."/>
            <person name="Tomita M."/>
            <person name="Numata K."/>
            <person name="Arakawa K."/>
        </authorList>
    </citation>
    <scope>NUCLEOTIDE SEQUENCE</scope>
</reference>
<proteinExistence type="inferred from homology"/>
<evidence type="ECO:0000256" key="5">
    <source>
        <dbReference type="ARBA" id="ARBA00013278"/>
    </source>
</evidence>
<dbReference type="GO" id="GO:0006644">
    <property type="term" value="P:phospholipid metabolic process"/>
    <property type="evidence" value="ECO:0007669"/>
    <property type="project" value="InterPro"/>
</dbReference>
<dbReference type="Proteomes" id="UP000887116">
    <property type="component" value="Unassembled WGS sequence"/>
</dbReference>
<dbReference type="CDD" id="cd04704">
    <property type="entry name" value="PLA2_bee_venom_like"/>
    <property type="match status" value="1"/>
</dbReference>
<dbReference type="PROSITE" id="PS00118">
    <property type="entry name" value="PA2_HIS"/>
    <property type="match status" value="1"/>
</dbReference>
<evidence type="ECO:0000256" key="4">
    <source>
        <dbReference type="ARBA" id="ARBA00009659"/>
    </source>
</evidence>
<evidence type="ECO:0000256" key="11">
    <source>
        <dbReference type="ARBA" id="ARBA00022963"/>
    </source>
</evidence>
<keyword evidence="12" id="KW-0443">Lipid metabolism</keyword>
<organism evidence="17 18">
    <name type="scientific">Trichonephila clavata</name>
    <name type="common">Joro spider</name>
    <name type="synonym">Nephila clavata</name>
    <dbReference type="NCBI Taxonomy" id="2740835"/>
    <lineage>
        <taxon>Eukaryota</taxon>
        <taxon>Metazoa</taxon>
        <taxon>Ecdysozoa</taxon>
        <taxon>Arthropoda</taxon>
        <taxon>Chelicerata</taxon>
        <taxon>Arachnida</taxon>
        <taxon>Araneae</taxon>
        <taxon>Araneomorphae</taxon>
        <taxon>Entelegynae</taxon>
        <taxon>Araneoidea</taxon>
        <taxon>Nephilidae</taxon>
        <taxon>Trichonephila</taxon>
    </lineage>
</organism>
<keyword evidence="10" id="KW-0106">Calcium</keyword>
<keyword evidence="7" id="KW-0964">Secreted</keyword>
<dbReference type="GO" id="GO:0046872">
    <property type="term" value="F:metal ion binding"/>
    <property type="evidence" value="ECO:0007669"/>
    <property type="project" value="UniProtKB-KW"/>
</dbReference>
<keyword evidence="9" id="KW-0378">Hydrolase</keyword>
<evidence type="ECO:0000256" key="9">
    <source>
        <dbReference type="ARBA" id="ARBA00022801"/>
    </source>
</evidence>
<keyword evidence="8" id="KW-0479">Metal-binding</keyword>
<evidence type="ECO:0000256" key="14">
    <source>
        <dbReference type="ARBA" id="ARBA00023157"/>
    </source>
</evidence>
<evidence type="ECO:0000256" key="15">
    <source>
        <dbReference type="ARBA" id="ARBA00029903"/>
    </source>
</evidence>
<dbReference type="GO" id="GO:0050482">
    <property type="term" value="P:arachidonate secretion"/>
    <property type="evidence" value="ECO:0007669"/>
    <property type="project" value="InterPro"/>
</dbReference>
<dbReference type="InterPro" id="IPR016090">
    <property type="entry name" value="PLA2-like_dom"/>
</dbReference>
<dbReference type="GO" id="GO:0005576">
    <property type="term" value="C:extracellular region"/>
    <property type="evidence" value="ECO:0007669"/>
    <property type="project" value="UniProtKB-SubCell"/>
</dbReference>
<dbReference type="AlphaFoldDB" id="A0A8X6HVR8"/>
<dbReference type="InterPro" id="IPR036444">
    <property type="entry name" value="PLipase_A2_dom_sf"/>
</dbReference>
<dbReference type="InterPro" id="IPR033113">
    <property type="entry name" value="PLA2_histidine"/>
</dbReference>
<keyword evidence="18" id="KW-1185">Reference proteome</keyword>
<evidence type="ECO:0000313" key="17">
    <source>
        <dbReference type="EMBL" id="GFR30779.1"/>
    </source>
</evidence>
<evidence type="ECO:0000313" key="18">
    <source>
        <dbReference type="Proteomes" id="UP000887116"/>
    </source>
</evidence>
<comment type="similarity">
    <text evidence="4">Belongs to the phospholipase A2 family. Group III subfamily.</text>
</comment>
<keyword evidence="13" id="KW-0865">Zymogen</keyword>
<evidence type="ECO:0000256" key="13">
    <source>
        <dbReference type="ARBA" id="ARBA00023145"/>
    </source>
</evidence>
<evidence type="ECO:0000256" key="7">
    <source>
        <dbReference type="ARBA" id="ARBA00022525"/>
    </source>
</evidence>
<comment type="caution">
    <text evidence="17">The sequence shown here is derived from an EMBL/GenBank/DDBJ whole genome shotgun (WGS) entry which is preliminary data.</text>
</comment>
<dbReference type="PANTHER" id="PTHR12253">
    <property type="entry name" value="RH14732P"/>
    <property type="match status" value="1"/>
</dbReference>
<feature type="domain" description="Phospholipase A2-like central" evidence="16">
    <location>
        <begin position="110"/>
        <end position="205"/>
    </location>
</feature>